<keyword evidence="3" id="KW-1185">Reference proteome</keyword>
<reference evidence="2 3" key="1">
    <citation type="journal article" date="2013" name="PLoS Genet.">
        <title>Distinctive expansion of potential virulence genes in the genome of the oomycete fish pathogen Saprolegnia parasitica.</title>
        <authorList>
            <person name="Jiang R.H."/>
            <person name="de Bruijn I."/>
            <person name="Haas B.J."/>
            <person name="Belmonte R."/>
            <person name="Lobach L."/>
            <person name="Christie J."/>
            <person name="van den Ackerveken G."/>
            <person name="Bottin A."/>
            <person name="Bulone V."/>
            <person name="Diaz-Moreno S.M."/>
            <person name="Dumas B."/>
            <person name="Fan L."/>
            <person name="Gaulin E."/>
            <person name="Govers F."/>
            <person name="Grenville-Briggs L.J."/>
            <person name="Horner N.R."/>
            <person name="Levin J.Z."/>
            <person name="Mammella M."/>
            <person name="Meijer H.J."/>
            <person name="Morris P."/>
            <person name="Nusbaum C."/>
            <person name="Oome S."/>
            <person name="Phillips A.J."/>
            <person name="van Rooyen D."/>
            <person name="Rzeszutek E."/>
            <person name="Saraiva M."/>
            <person name="Secombes C.J."/>
            <person name="Seidl M.F."/>
            <person name="Snel B."/>
            <person name="Stassen J.H."/>
            <person name="Sykes S."/>
            <person name="Tripathy S."/>
            <person name="van den Berg H."/>
            <person name="Vega-Arreguin J.C."/>
            <person name="Wawra S."/>
            <person name="Young S.K."/>
            <person name="Zeng Q."/>
            <person name="Dieguez-Uribeondo J."/>
            <person name="Russ C."/>
            <person name="Tyler B.M."/>
            <person name="van West P."/>
        </authorList>
    </citation>
    <scope>NUCLEOTIDE SEQUENCE [LARGE SCALE GENOMIC DNA]</scope>
    <source>
        <strain evidence="2 3">CBS 223.65</strain>
    </source>
</reference>
<dbReference type="InterPro" id="IPR001849">
    <property type="entry name" value="PH_domain"/>
</dbReference>
<dbReference type="PROSITE" id="PS50003">
    <property type="entry name" value="PH_DOMAIN"/>
    <property type="match status" value="1"/>
</dbReference>
<dbReference type="KEGG" id="spar:SPRG_12225"/>
<dbReference type="GeneID" id="24134203"/>
<evidence type="ECO:0000313" key="2">
    <source>
        <dbReference type="EMBL" id="KDO22016.1"/>
    </source>
</evidence>
<dbReference type="VEuPathDB" id="FungiDB:SPRG_12225"/>
<dbReference type="RefSeq" id="XP_012207260.1">
    <property type="nucleotide sequence ID" value="XM_012351870.1"/>
</dbReference>
<name>A0A067C625_SAPPC</name>
<accession>A0A067C625</accession>
<dbReference type="OrthoDB" id="58755at2759"/>
<protein>
    <recommendedName>
        <fullName evidence="1">PH domain-containing protein</fullName>
    </recommendedName>
</protein>
<dbReference type="InterPro" id="IPR011993">
    <property type="entry name" value="PH-like_dom_sf"/>
</dbReference>
<evidence type="ECO:0000259" key="1">
    <source>
        <dbReference type="PROSITE" id="PS50003"/>
    </source>
</evidence>
<feature type="domain" description="PH" evidence="1">
    <location>
        <begin position="8"/>
        <end position="117"/>
    </location>
</feature>
<proteinExistence type="predicted"/>
<dbReference type="EMBL" id="KK583276">
    <property type="protein sequence ID" value="KDO22016.1"/>
    <property type="molecule type" value="Genomic_DNA"/>
</dbReference>
<dbReference type="AlphaFoldDB" id="A0A067C625"/>
<organism evidence="2 3">
    <name type="scientific">Saprolegnia parasitica (strain CBS 223.65)</name>
    <dbReference type="NCBI Taxonomy" id="695850"/>
    <lineage>
        <taxon>Eukaryota</taxon>
        <taxon>Sar</taxon>
        <taxon>Stramenopiles</taxon>
        <taxon>Oomycota</taxon>
        <taxon>Saprolegniomycetes</taxon>
        <taxon>Saprolegniales</taxon>
        <taxon>Saprolegniaceae</taxon>
        <taxon>Saprolegnia</taxon>
    </lineage>
</organism>
<sequence>MVMTASPSFVKAGVLFKKGSGQGLFKRRNWKPRYFELSEHHLRWYSYQNGTQKGQLNLAALTVDALEVMPSDAVKKGTSASTIWRIAIRSGSRRLLISAANESEMNEWLLALVGVLGPSTADVRMASPSKKIVLASERPEYVVCKRHSRVHSVRNSSFAMVPLAKLQLV</sequence>
<dbReference type="SUPFAM" id="SSF50729">
    <property type="entry name" value="PH domain-like"/>
    <property type="match status" value="1"/>
</dbReference>
<evidence type="ECO:0000313" key="3">
    <source>
        <dbReference type="Proteomes" id="UP000030745"/>
    </source>
</evidence>
<dbReference type="Gene3D" id="2.30.29.30">
    <property type="entry name" value="Pleckstrin-homology domain (PH domain)/Phosphotyrosine-binding domain (PTB)"/>
    <property type="match status" value="1"/>
</dbReference>
<gene>
    <name evidence="2" type="ORF">SPRG_12225</name>
</gene>
<dbReference type="STRING" id="695850.A0A067C625"/>
<dbReference type="SMART" id="SM00233">
    <property type="entry name" value="PH"/>
    <property type="match status" value="1"/>
</dbReference>
<dbReference type="Pfam" id="PF00169">
    <property type="entry name" value="PH"/>
    <property type="match status" value="1"/>
</dbReference>
<dbReference type="Proteomes" id="UP000030745">
    <property type="component" value="Unassembled WGS sequence"/>
</dbReference>